<dbReference type="CDD" id="cd01433">
    <property type="entry name" value="Ribosomal_L16_L10e"/>
    <property type="match status" value="1"/>
</dbReference>
<keyword evidence="2 6" id="KW-0820">tRNA-binding</keyword>
<dbReference type="InterPro" id="IPR047873">
    <property type="entry name" value="Ribosomal_uL16"/>
</dbReference>
<organism evidence="9 10">
    <name type="scientific">Candidatus Mycoplasma haematohominis</name>
    <dbReference type="NCBI Taxonomy" id="1494318"/>
    <lineage>
        <taxon>Bacteria</taxon>
        <taxon>Bacillati</taxon>
        <taxon>Mycoplasmatota</taxon>
        <taxon>Mollicutes</taxon>
        <taxon>Mycoplasmataceae</taxon>
        <taxon>Mycoplasma</taxon>
    </lineage>
</organism>
<dbReference type="FunFam" id="3.90.1170.10:FF:000001">
    <property type="entry name" value="50S ribosomal protein L16"/>
    <property type="match status" value="1"/>
</dbReference>
<dbReference type="RefSeq" id="WP_216083130.1">
    <property type="nucleotide sequence ID" value="NZ_CACTIB010000016.1"/>
</dbReference>
<keyword evidence="4 6" id="KW-0687">Ribonucleoprotein</keyword>
<dbReference type="Gene3D" id="3.90.1170.10">
    <property type="entry name" value="Ribosomal protein L10e/L16"/>
    <property type="match status" value="1"/>
</dbReference>
<keyword evidence="6 8" id="KW-0699">rRNA-binding</keyword>
<evidence type="ECO:0000256" key="5">
    <source>
        <dbReference type="ARBA" id="ARBA00035198"/>
    </source>
</evidence>
<dbReference type="PROSITE" id="PS00586">
    <property type="entry name" value="RIBOSOMAL_L16_1"/>
    <property type="match status" value="1"/>
</dbReference>
<dbReference type="HAMAP" id="MF_01342">
    <property type="entry name" value="Ribosomal_uL16"/>
    <property type="match status" value="1"/>
</dbReference>
<keyword evidence="6 8" id="KW-0694">RNA-binding</keyword>
<comment type="function">
    <text evidence="6 8">Binds 23S rRNA and is also seen to make contacts with the A and possibly P site tRNAs.</text>
</comment>
<evidence type="ECO:0000256" key="6">
    <source>
        <dbReference type="HAMAP-Rule" id="MF_01342"/>
    </source>
</evidence>
<dbReference type="GO" id="GO:0006412">
    <property type="term" value="P:translation"/>
    <property type="evidence" value="ECO:0007669"/>
    <property type="project" value="UniProtKB-UniRule"/>
</dbReference>
<gene>
    <name evidence="6 9" type="primary">rplP</name>
    <name evidence="9" type="ORF">MHSWG343_09770</name>
</gene>
<evidence type="ECO:0000313" key="10">
    <source>
        <dbReference type="Proteomes" id="UP000324831"/>
    </source>
</evidence>
<dbReference type="GO" id="GO:0003735">
    <property type="term" value="F:structural constituent of ribosome"/>
    <property type="evidence" value="ECO:0007669"/>
    <property type="project" value="InterPro"/>
</dbReference>
<dbReference type="PANTHER" id="PTHR12220">
    <property type="entry name" value="50S/60S RIBOSOMAL PROTEIN L16"/>
    <property type="match status" value="1"/>
</dbReference>
<dbReference type="InterPro" id="IPR000114">
    <property type="entry name" value="Ribosomal_uL16_bact-type"/>
</dbReference>
<dbReference type="GO" id="GO:0019843">
    <property type="term" value="F:rRNA binding"/>
    <property type="evidence" value="ECO:0007669"/>
    <property type="project" value="UniProtKB-UniRule"/>
</dbReference>
<dbReference type="Pfam" id="PF00252">
    <property type="entry name" value="Ribosomal_L16"/>
    <property type="match status" value="1"/>
</dbReference>
<dbReference type="GO" id="GO:0022625">
    <property type="term" value="C:cytosolic large ribosomal subunit"/>
    <property type="evidence" value="ECO:0007669"/>
    <property type="project" value="TreeGrafter"/>
</dbReference>
<reference evidence="9 10" key="1">
    <citation type="submission" date="2019-01" db="EMBL/GenBank/DDBJ databases">
        <title>Draft genome sequences of Candidatus Mycoplasma haemohominis SWG34-3 identified from a patient with pyrexia, anemia and liver dysfunction.</title>
        <authorList>
            <person name="Sekizuka T."/>
            <person name="Hattori N."/>
            <person name="Katano H."/>
            <person name="Takuma T."/>
            <person name="Ito T."/>
            <person name="Arai N."/>
            <person name="Yanai R."/>
            <person name="Ishii S."/>
            <person name="Miura Y."/>
            <person name="Tokunaga T."/>
            <person name="Watanabe H."/>
            <person name="Nomura N."/>
            <person name="Eguchi J."/>
            <person name="Arai T."/>
            <person name="Hasegawa H."/>
            <person name="Nakamaki T."/>
            <person name="Wakita T."/>
            <person name="Niki Y."/>
            <person name="Kuroda M."/>
        </authorList>
    </citation>
    <scope>NUCLEOTIDE SEQUENCE [LARGE SCALE GENOMIC DNA]</scope>
    <source>
        <strain evidence="9">SWG34-3</strain>
    </source>
</reference>
<dbReference type="GO" id="GO:0000049">
    <property type="term" value="F:tRNA binding"/>
    <property type="evidence" value="ECO:0007669"/>
    <property type="project" value="UniProtKB-KW"/>
</dbReference>
<dbReference type="InterPro" id="IPR016180">
    <property type="entry name" value="Ribosomal_uL16_dom"/>
</dbReference>
<comment type="caution">
    <text evidence="9">The sequence shown here is derived from an EMBL/GenBank/DDBJ whole genome shotgun (WGS) entry which is preliminary data.</text>
</comment>
<evidence type="ECO:0000256" key="1">
    <source>
        <dbReference type="ARBA" id="ARBA00008931"/>
    </source>
</evidence>
<keyword evidence="3 6" id="KW-0689">Ribosomal protein</keyword>
<accession>A0A478FVB1</accession>
<name>A0A478FVB1_9MOLU</name>
<comment type="subunit">
    <text evidence="6 8">Part of the 50S ribosomal subunit.</text>
</comment>
<dbReference type="SUPFAM" id="SSF54686">
    <property type="entry name" value="Ribosomal protein L16p/L10e"/>
    <property type="match status" value="1"/>
</dbReference>
<evidence type="ECO:0000313" key="9">
    <source>
        <dbReference type="EMBL" id="GCE63970.1"/>
    </source>
</evidence>
<evidence type="ECO:0000256" key="3">
    <source>
        <dbReference type="ARBA" id="ARBA00022980"/>
    </source>
</evidence>
<dbReference type="NCBIfam" id="TIGR01164">
    <property type="entry name" value="rplP_bact"/>
    <property type="match status" value="1"/>
</dbReference>
<dbReference type="PANTHER" id="PTHR12220:SF13">
    <property type="entry name" value="LARGE RIBOSOMAL SUBUNIT PROTEIN UL16M"/>
    <property type="match status" value="1"/>
</dbReference>
<dbReference type="PROSITE" id="PS00701">
    <property type="entry name" value="RIBOSOMAL_L16_2"/>
    <property type="match status" value="1"/>
</dbReference>
<dbReference type="InterPro" id="IPR020798">
    <property type="entry name" value="Ribosomal_uL16_CS"/>
</dbReference>
<dbReference type="PRINTS" id="PR00060">
    <property type="entry name" value="RIBOSOMALL16"/>
</dbReference>
<dbReference type="Proteomes" id="UP000324831">
    <property type="component" value="Unassembled WGS sequence"/>
</dbReference>
<protein>
    <recommendedName>
        <fullName evidence="5 6">Large ribosomal subunit protein uL16</fullName>
    </recommendedName>
</protein>
<evidence type="ECO:0000256" key="4">
    <source>
        <dbReference type="ARBA" id="ARBA00023274"/>
    </source>
</evidence>
<evidence type="ECO:0000256" key="2">
    <source>
        <dbReference type="ARBA" id="ARBA00022555"/>
    </source>
</evidence>
<comment type="similarity">
    <text evidence="1 6 7">Belongs to the universal ribosomal protein uL16 family.</text>
</comment>
<evidence type="ECO:0000256" key="8">
    <source>
        <dbReference type="RuleBase" id="RU004414"/>
    </source>
</evidence>
<sequence length="148" mass="16499">MLQPKRVKWRKPHKVSYMGAAKGNRYVAFGSAGIMAEEGAWITDRQIESARIAISKKLGKVGKMWIRIFPHMSLTKKPLEVRMGSGKGAPEKFVCPVKKGTILFEIEGLGVEETKRAFYLAGAKLPIKTKTVFRAECNKQTMCGAIKK</sequence>
<evidence type="ECO:0000256" key="7">
    <source>
        <dbReference type="RuleBase" id="RU004413"/>
    </source>
</evidence>
<dbReference type="InterPro" id="IPR036920">
    <property type="entry name" value="Ribosomal_uL16_sf"/>
</dbReference>
<dbReference type="EMBL" id="BIMN01000006">
    <property type="protein sequence ID" value="GCE63970.1"/>
    <property type="molecule type" value="Genomic_DNA"/>
</dbReference>
<dbReference type="AlphaFoldDB" id="A0A478FVB1"/>
<proteinExistence type="inferred from homology"/>